<evidence type="ECO:0000313" key="2">
    <source>
        <dbReference type="EMBL" id="KAF2138406.1"/>
    </source>
</evidence>
<dbReference type="OrthoDB" id="2426273at2759"/>
<dbReference type="GeneID" id="54293639"/>
<feature type="signal peptide" evidence="1">
    <location>
        <begin position="1"/>
        <end position="29"/>
    </location>
</feature>
<sequence>IITAYLWSTWTRCLQPFLWFVLRLHLSQGHQEQWNQLLALRGMSLLNHPSIRETLYTWNNPKVAYMCSWAFEVLKSDRCSLGLDFRHFHQRYAVLHGTKEARCLWKSKDSCDGGHPLGCGRFQDERLVSDEQSIHDCHAKNCSRLTWNRDFYISISGPVAVSLETSKKQVKYNQATELTMAISHVWSHGHGGRPDTGINKCLHARFSEIAKQHGCDPYWINTLCIPAERELRKEAIGFINRIFAQSKVVLVLDRDLMDIDTSDLTIELVESLLATFLVCDWNVRGWTMLEAMKGCHNLYILCKDNRAVSLRDCLIRVHQTGRVDLAVLFLSTQHLLPSSTDPFRRSSSRKGLEGAMSLLSHWHATREGDDIVIWSLISGIEVFFNAESLWRSRIDCTVKTAFLMSSSPRLENVKGFSWAPKTPYVRRLSQGSAVDLLGPYLAYDGEESREAKITNRGLAGHWLVY</sequence>
<dbReference type="PANTHER" id="PTHR39596">
    <property type="match status" value="1"/>
</dbReference>
<keyword evidence="3" id="KW-1185">Reference proteome</keyword>
<accession>A0A6A6B3L4</accession>
<dbReference type="EMBL" id="ML995497">
    <property type="protein sequence ID" value="KAF2138406.1"/>
    <property type="molecule type" value="Genomic_DNA"/>
</dbReference>
<gene>
    <name evidence="2" type="ORF">K452DRAFT_209065</name>
</gene>
<evidence type="ECO:0000313" key="3">
    <source>
        <dbReference type="Proteomes" id="UP000799438"/>
    </source>
</evidence>
<dbReference type="Proteomes" id="UP000799438">
    <property type="component" value="Unassembled WGS sequence"/>
</dbReference>
<feature type="non-terminal residue" evidence="2">
    <location>
        <position position="465"/>
    </location>
</feature>
<keyword evidence="1" id="KW-0732">Signal</keyword>
<name>A0A6A6B3L4_9PEZI</name>
<protein>
    <recommendedName>
        <fullName evidence="4">Heterokaryon incompatibility domain-containing protein</fullName>
    </recommendedName>
</protein>
<proteinExistence type="predicted"/>
<feature type="chain" id="PRO_5025637928" description="Heterokaryon incompatibility domain-containing protein" evidence="1">
    <location>
        <begin position="30"/>
        <end position="465"/>
    </location>
</feature>
<reference evidence="2" key="1">
    <citation type="journal article" date="2020" name="Stud. Mycol.">
        <title>101 Dothideomycetes genomes: a test case for predicting lifestyles and emergence of pathogens.</title>
        <authorList>
            <person name="Haridas S."/>
            <person name="Albert R."/>
            <person name="Binder M."/>
            <person name="Bloem J."/>
            <person name="Labutti K."/>
            <person name="Salamov A."/>
            <person name="Andreopoulos B."/>
            <person name="Baker S."/>
            <person name="Barry K."/>
            <person name="Bills G."/>
            <person name="Bluhm B."/>
            <person name="Cannon C."/>
            <person name="Castanera R."/>
            <person name="Culley D."/>
            <person name="Daum C."/>
            <person name="Ezra D."/>
            <person name="Gonzalez J."/>
            <person name="Henrissat B."/>
            <person name="Kuo A."/>
            <person name="Liang C."/>
            <person name="Lipzen A."/>
            <person name="Lutzoni F."/>
            <person name="Magnuson J."/>
            <person name="Mondo S."/>
            <person name="Nolan M."/>
            <person name="Ohm R."/>
            <person name="Pangilinan J."/>
            <person name="Park H.-J."/>
            <person name="Ramirez L."/>
            <person name="Alfaro M."/>
            <person name="Sun H."/>
            <person name="Tritt A."/>
            <person name="Yoshinaga Y."/>
            <person name="Zwiers L.-H."/>
            <person name="Turgeon B."/>
            <person name="Goodwin S."/>
            <person name="Spatafora J."/>
            <person name="Crous P."/>
            <person name="Grigoriev I."/>
        </authorList>
    </citation>
    <scope>NUCLEOTIDE SEQUENCE</scope>
    <source>
        <strain evidence="2">CBS 121167</strain>
    </source>
</reference>
<evidence type="ECO:0000256" key="1">
    <source>
        <dbReference type="SAM" id="SignalP"/>
    </source>
</evidence>
<organism evidence="2 3">
    <name type="scientific">Aplosporella prunicola CBS 121167</name>
    <dbReference type="NCBI Taxonomy" id="1176127"/>
    <lineage>
        <taxon>Eukaryota</taxon>
        <taxon>Fungi</taxon>
        <taxon>Dikarya</taxon>
        <taxon>Ascomycota</taxon>
        <taxon>Pezizomycotina</taxon>
        <taxon>Dothideomycetes</taxon>
        <taxon>Dothideomycetes incertae sedis</taxon>
        <taxon>Botryosphaeriales</taxon>
        <taxon>Aplosporellaceae</taxon>
        <taxon>Aplosporella</taxon>
    </lineage>
</organism>
<feature type="non-terminal residue" evidence="2">
    <location>
        <position position="1"/>
    </location>
</feature>
<dbReference type="RefSeq" id="XP_033394119.1">
    <property type="nucleotide sequence ID" value="XM_033536143.1"/>
</dbReference>
<evidence type="ECO:0008006" key="4">
    <source>
        <dbReference type="Google" id="ProtNLM"/>
    </source>
</evidence>
<dbReference type="PANTHER" id="PTHR39596:SF4">
    <property type="entry name" value="HET DOMAIN PROTEIN (AFU_ORTHOLOGUE AFUA_3G03140)-RELATED"/>
    <property type="match status" value="1"/>
</dbReference>
<dbReference type="AlphaFoldDB" id="A0A6A6B3L4"/>